<name>A0AAW1LDN5_POPJA</name>
<dbReference type="AlphaFoldDB" id="A0AAW1LDN5"/>
<accession>A0AAW1LDN5</accession>
<comment type="caution">
    <text evidence="3">The sequence shown here is derived from an EMBL/GenBank/DDBJ whole genome shotgun (WGS) entry which is preliminary data.</text>
</comment>
<keyword evidence="2" id="KW-0732">Signal</keyword>
<dbReference type="InterPro" id="IPR000618">
    <property type="entry name" value="Insect_cuticle"/>
</dbReference>
<evidence type="ECO:0000313" key="4">
    <source>
        <dbReference type="Proteomes" id="UP001458880"/>
    </source>
</evidence>
<dbReference type="Pfam" id="PF00379">
    <property type="entry name" value="Chitin_bind_4"/>
    <property type="match status" value="1"/>
</dbReference>
<dbReference type="PANTHER" id="PTHR10380:SF192">
    <property type="entry name" value="GEO02312P1"/>
    <property type="match status" value="1"/>
</dbReference>
<dbReference type="PANTHER" id="PTHR10380">
    <property type="entry name" value="CUTICLE PROTEIN"/>
    <property type="match status" value="1"/>
</dbReference>
<reference evidence="3 4" key="1">
    <citation type="journal article" date="2024" name="BMC Genomics">
        <title>De novo assembly and annotation of Popillia japonica's genome with initial clues to its potential as an invasive pest.</title>
        <authorList>
            <person name="Cucini C."/>
            <person name="Boschi S."/>
            <person name="Funari R."/>
            <person name="Cardaioli E."/>
            <person name="Iannotti N."/>
            <person name="Marturano G."/>
            <person name="Paoli F."/>
            <person name="Bruttini M."/>
            <person name="Carapelli A."/>
            <person name="Frati F."/>
            <person name="Nardi F."/>
        </authorList>
    </citation>
    <scope>NUCLEOTIDE SEQUENCE [LARGE SCALE GENOMIC DNA]</scope>
    <source>
        <strain evidence="3">DMR45628</strain>
    </source>
</reference>
<dbReference type="Proteomes" id="UP001458880">
    <property type="component" value="Unassembled WGS sequence"/>
</dbReference>
<gene>
    <name evidence="3" type="ORF">QE152_g13693</name>
</gene>
<proteinExistence type="predicted"/>
<sequence>MFKLALVPIIFKIAETAVGNTQQLPPNVQIKVANRFPTMKEKQNNCSECDEGQFRKLPSATFQESKFNVDGSYKIRYNIDDNIEAIVQGKRSEIGDRPVIVSGSFQYTAPDNTLVSVEYVADENGYRPRFKFQTRQPFKKDTSTR</sequence>
<keyword evidence="4" id="KW-1185">Reference proteome</keyword>
<dbReference type="GO" id="GO:0008010">
    <property type="term" value="F:structural constituent of chitin-based larval cuticle"/>
    <property type="evidence" value="ECO:0007669"/>
    <property type="project" value="TreeGrafter"/>
</dbReference>
<dbReference type="EMBL" id="JASPKY010000133">
    <property type="protein sequence ID" value="KAK9731386.1"/>
    <property type="molecule type" value="Genomic_DNA"/>
</dbReference>
<keyword evidence="1" id="KW-0193">Cuticle</keyword>
<feature type="chain" id="PRO_5043542144" evidence="2">
    <location>
        <begin position="17"/>
        <end position="145"/>
    </location>
</feature>
<evidence type="ECO:0000256" key="1">
    <source>
        <dbReference type="PROSITE-ProRule" id="PRU00497"/>
    </source>
</evidence>
<evidence type="ECO:0000313" key="3">
    <source>
        <dbReference type="EMBL" id="KAK9731386.1"/>
    </source>
</evidence>
<dbReference type="PROSITE" id="PS51155">
    <property type="entry name" value="CHIT_BIND_RR_2"/>
    <property type="match status" value="1"/>
</dbReference>
<feature type="signal peptide" evidence="2">
    <location>
        <begin position="1"/>
        <end position="16"/>
    </location>
</feature>
<protein>
    <submittedName>
        <fullName evidence="3">Insect cuticle protein</fullName>
    </submittedName>
</protein>
<dbReference type="GO" id="GO:0062129">
    <property type="term" value="C:chitin-based extracellular matrix"/>
    <property type="evidence" value="ECO:0007669"/>
    <property type="project" value="TreeGrafter"/>
</dbReference>
<organism evidence="3 4">
    <name type="scientific">Popillia japonica</name>
    <name type="common">Japanese beetle</name>
    <dbReference type="NCBI Taxonomy" id="7064"/>
    <lineage>
        <taxon>Eukaryota</taxon>
        <taxon>Metazoa</taxon>
        <taxon>Ecdysozoa</taxon>
        <taxon>Arthropoda</taxon>
        <taxon>Hexapoda</taxon>
        <taxon>Insecta</taxon>
        <taxon>Pterygota</taxon>
        <taxon>Neoptera</taxon>
        <taxon>Endopterygota</taxon>
        <taxon>Coleoptera</taxon>
        <taxon>Polyphaga</taxon>
        <taxon>Scarabaeiformia</taxon>
        <taxon>Scarabaeidae</taxon>
        <taxon>Rutelinae</taxon>
        <taxon>Popillia</taxon>
    </lineage>
</organism>
<evidence type="ECO:0000256" key="2">
    <source>
        <dbReference type="SAM" id="SignalP"/>
    </source>
</evidence>
<dbReference type="InterPro" id="IPR050468">
    <property type="entry name" value="Cuticle_Struct_Prot"/>
</dbReference>